<evidence type="ECO:0000313" key="3">
    <source>
        <dbReference type="EMBL" id="QYY41774.1"/>
    </source>
</evidence>
<protein>
    <submittedName>
        <fullName evidence="4">Potassium channel LctB</fullName>
    </submittedName>
    <submittedName>
        <fullName evidence="3">Potassium channel family protein</fullName>
    </submittedName>
</protein>
<dbReference type="Pfam" id="PF07885">
    <property type="entry name" value="Ion_trans_2"/>
    <property type="match status" value="1"/>
</dbReference>
<dbReference type="EMBL" id="CP080764">
    <property type="protein sequence ID" value="QYY41774.1"/>
    <property type="molecule type" value="Genomic_DNA"/>
</dbReference>
<keyword evidence="6" id="KW-1185">Reference proteome</keyword>
<evidence type="ECO:0000313" key="6">
    <source>
        <dbReference type="Proteomes" id="UP000826616"/>
    </source>
</evidence>
<dbReference type="EMBL" id="FNDE01000011">
    <property type="protein sequence ID" value="SDH10287.1"/>
    <property type="molecule type" value="Genomic_DNA"/>
</dbReference>
<name>A0A1G7ZNY9_ANETH</name>
<keyword evidence="1" id="KW-0472">Membrane</keyword>
<feature type="transmembrane region" description="Helical" evidence="1">
    <location>
        <begin position="20"/>
        <end position="44"/>
    </location>
</feature>
<feature type="domain" description="Potassium channel" evidence="2">
    <location>
        <begin position="34"/>
        <end position="104"/>
    </location>
</feature>
<keyword evidence="1" id="KW-0812">Transmembrane</keyword>
<dbReference type="SUPFAM" id="SSF81324">
    <property type="entry name" value="Voltage-gated potassium channels"/>
    <property type="match status" value="1"/>
</dbReference>
<reference evidence="4 5" key="1">
    <citation type="submission" date="2016-10" db="EMBL/GenBank/DDBJ databases">
        <authorList>
            <person name="de Groot N.N."/>
        </authorList>
    </citation>
    <scope>NUCLEOTIDE SEQUENCE [LARGE SCALE GENOMIC DNA]</scope>
    <source>
        <strain evidence="4 5">L 420-91</strain>
    </source>
</reference>
<evidence type="ECO:0000313" key="4">
    <source>
        <dbReference type="EMBL" id="SDH10287.1"/>
    </source>
</evidence>
<dbReference type="Gene3D" id="1.10.287.70">
    <property type="match status" value="1"/>
</dbReference>
<accession>A0A1G7ZNY9</accession>
<reference evidence="3 6" key="2">
    <citation type="submission" date="2021-08" db="EMBL/GenBank/DDBJ databases">
        <title>Complete genome sequence of the strain Aneurinibacillus thermoaerophilus CCM 8960.</title>
        <authorList>
            <person name="Musilova J."/>
            <person name="Kourilova X."/>
            <person name="Pernicova I."/>
            <person name="Bezdicek M."/>
            <person name="Lengerova M."/>
            <person name="Obruca S."/>
            <person name="Sedlar K."/>
        </authorList>
    </citation>
    <scope>NUCLEOTIDE SEQUENCE [LARGE SCALE GENOMIC DNA]</scope>
    <source>
        <strain evidence="3 6">CCM 8960</strain>
    </source>
</reference>
<evidence type="ECO:0000256" key="1">
    <source>
        <dbReference type="SAM" id="Phobius"/>
    </source>
</evidence>
<evidence type="ECO:0000313" key="5">
    <source>
        <dbReference type="Proteomes" id="UP000198956"/>
    </source>
</evidence>
<dbReference type="GO" id="GO:0034220">
    <property type="term" value="P:monoatomic ion transmembrane transport"/>
    <property type="evidence" value="ECO:0007669"/>
    <property type="project" value="UniProtKB-KW"/>
</dbReference>
<keyword evidence="4" id="KW-0407">Ion channel</keyword>
<organism evidence="4 5">
    <name type="scientific">Aneurinibacillus thermoaerophilus</name>
    <dbReference type="NCBI Taxonomy" id="143495"/>
    <lineage>
        <taxon>Bacteria</taxon>
        <taxon>Bacillati</taxon>
        <taxon>Bacillota</taxon>
        <taxon>Bacilli</taxon>
        <taxon>Bacillales</taxon>
        <taxon>Paenibacillaceae</taxon>
        <taxon>Aneurinibacillus group</taxon>
        <taxon>Aneurinibacillus</taxon>
    </lineage>
</organism>
<dbReference type="Proteomes" id="UP000826616">
    <property type="component" value="Chromosome"/>
</dbReference>
<dbReference type="Proteomes" id="UP000198956">
    <property type="component" value="Unassembled WGS sequence"/>
</dbReference>
<keyword evidence="4" id="KW-0813">Transport</keyword>
<dbReference type="AlphaFoldDB" id="A0A1G7ZNY9"/>
<proteinExistence type="predicted"/>
<dbReference type="GeneID" id="97142238"/>
<feature type="transmembrane region" description="Helical" evidence="1">
    <location>
        <begin position="88"/>
        <end position="109"/>
    </location>
</feature>
<dbReference type="OrthoDB" id="9813518at2"/>
<gene>
    <name evidence="3" type="ORF">K3F53_12720</name>
    <name evidence="4" type="ORF">SAMN04489735_101182</name>
</gene>
<sequence length="128" mass="14548">MKSTIAGQKTWYNFLLLFLLYMNLVLSFGLVYCALEWLGLGFILDHYASAAHQNQWYDRITRSFYFSAITLLSVGYGDLSPFGLARGVAMIEAMVGYVLPAALVIRYVIPPIAPPKRFRLPSHRKPEK</sequence>
<dbReference type="RefSeq" id="WP_057898213.1">
    <property type="nucleotide sequence ID" value="NZ_CP080764.1"/>
</dbReference>
<evidence type="ECO:0000259" key="2">
    <source>
        <dbReference type="Pfam" id="PF07885"/>
    </source>
</evidence>
<dbReference type="InterPro" id="IPR013099">
    <property type="entry name" value="K_chnl_dom"/>
</dbReference>
<keyword evidence="1" id="KW-1133">Transmembrane helix</keyword>
<keyword evidence="4" id="KW-0406">Ion transport</keyword>